<comment type="caution">
    <text evidence="2">The sequence shown here is derived from an EMBL/GenBank/DDBJ whole genome shotgun (WGS) entry which is preliminary data.</text>
</comment>
<evidence type="ECO:0000313" key="3">
    <source>
        <dbReference type="Proteomes" id="UP000031668"/>
    </source>
</evidence>
<dbReference type="Proteomes" id="UP000031668">
    <property type="component" value="Unassembled WGS sequence"/>
</dbReference>
<proteinExistence type="predicted"/>
<dbReference type="AlphaFoldDB" id="A0A0C2IRJ4"/>
<accession>A0A0C2IRJ4</accession>
<name>A0A0C2IRJ4_THEKT</name>
<keyword evidence="3" id="KW-1185">Reference proteome</keyword>
<evidence type="ECO:0000256" key="1">
    <source>
        <dbReference type="SAM" id="MobiDB-lite"/>
    </source>
</evidence>
<sequence>MFSLRFRGTTEDIFDYLINNNKNAFQAYTDPQEHNWMRTRQSKNPPQLYGARKQSSSNNNGIGKLNYNRIRLTTNQWKQVFNDTREIKNAIPSSSTTVSRNKY</sequence>
<evidence type="ECO:0000313" key="2">
    <source>
        <dbReference type="EMBL" id="KII68059.1"/>
    </source>
</evidence>
<organism evidence="2 3">
    <name type="scientific">Thelohanellus kitauei</name>
    <name type="common">Myxosporean</name>
    <dbReference type="NCBI Taxonomy" id="669202"/>
    <lineage>
        <taxon>Eukaryota</taxon>
        <taxon>Metazoa</taxon>
        <taxon>Cnidaria</taxon>
        <taxon>Myxozoa</taxon>
        <taxon>Myxosporea</taxon>
        <taxon>Bivalvulida</taxon>
        <taxon>Platysporina</taxon>
        <taxon>Myxobolidae</taxon>
        <taxon>Thelohanellus</taxon>
    </lineage>
</organism>
<reference evidence="2 3" key="1">
    <citation type="journal article" date="2014" name="Genome Biol. Evol.">
        <title>The genome of the myxosporean Thelohanellus kitauei shows adaptations to nutrient acquisition within its fish host.</title>
        <authorList>
            <person name="Yang Y."/>
            <person name="Xiong J."/>
            <person name="Zhou Z."/>
            <person name="Huo F."/>
            <person name="Miao W."/>
            <person name="Ran C."/>
            <person name="Liu Y."/>
            <person name="Zhang J."/>
            <person name="Feng J."/>
            <person name="Wang M."/>
            <person name="Wang M."/>
            <person name="Wang L."/>
            <person name="Yao B."/>
        </authorList>
    </citation>
    <scope>NUCLEOTIDE SEQUENCE [LARGE SCALE GENOMIC DNA]</scope>
    <source>
        <strain evidence="2">Wuqing</strain>
    </source>
</reference>
<gene>
    <name evidence="2" type="ORF">RF11_05882</name>
</gene>
<feature type="region of interest" description="Disordered" evidence="1">
    <location>
        <begin position="33"/>
        <end position="63"/>
    </location>
</feature>
<protein>
    <submittedName>
        <fullName evidence="2">Uncharacterized protein</fullName>
    </submittedName>
</protein>
<dbReference type="EMBL" id="JWZT01002975">
    <property type="protein sequence ID" value="KII68059.1"/>
    <property type="molecule type" value="Genomic_DNA"/>
</dbReference>